<dbReference type="PRINTS" id="PR00119">
    <property type="entry name" value="CATATPASE"/>
</dbReference>
<name>N6TLQ4_DENPD</name>
<proteinExistence type="inferred from homology"/>
<keyword evidence="6 13" id="KW-0067">ATP-binding</keyword>
<dbReference type="Gene3D" id="2.70.150.10">
    <property type="entry name" value="Calcium-transporting ATPase, cytoplasmic transduction domain A"/>
    <property type="match status" value="1"/>
</dbReference>
<evidence type="ECO:0000256" key="5">
    <source>
        <dbReference type="ARBA" id="ARBA00022741"/>
    </source>
</evidence>
<sequence>MTQFELLAAGSRGHQRAFSQGQISEVPPVGAERPGHSRVGSKTDFILPPEHKDSTKAEGATSRISTKGHSRQASTSESTYTLRNSDPPHLWQKLYYRLTRRSPRSEQEERIRTVVPNHIVPPKTPRKVHPNGRRPNNRIRTTKYTLLSFLPRNLLEQFHRVANLYFIFIVLLNWVPAINAFGKEIAMIPVLFVLGVTAVKDLFEDRRRHASDKKINNSTCRIYNREHSRYRKVLWKDVRVGDLIHLSNNEVVPADILLLRSSDPSGLCYIDTGHLDGETNLKQRQVARGFIEKQRWFEPSKFRSKIEVESPTTKIYRFHGSIVHDSGQRVPVGTDNLLLRECLLKNTDFIEGIVVYAGNVVVRLLQPSQLIVEFIILGHETKALLNNGGPRYKRSSLEKQMNQDVVWCVLILILMCILGAIGCKLWLLAFPDLKSPFREESDQIEAFLAFWTYVIILQIMIPLSLYVTLELCKILQVYHIHHNVDLYDSVMDKRIECRALNITEELGQIQYIFSDKTGTLTENKMIFRNCAIAGIDYNHPGLENEAQNCNKQGNLSVKVNEQLVTDLNQGVTAEHVFSSRNVHSARIQEFLLLLAVCNTVVCSKHPHHDNMNASETASPKSRSICDKYSRLEESRSVTPSPPLNAFGADSKRSYVPTLSPIESVENSESMEGQASSRSLRPKLLSIPSIGFLSRKSNSTVNLTDEEKVKLGHAASPLSPSDLKPIYEAESPDELALVDAAYIYKCRLLRRTPTEEIELSVDNVEKKIRDSYNYIECNMTLLGATGIEDRLQEGVPETLTALIAAGIVVWVVTGDKPETAINIAYSAKLFSPQMELLKIMARSKESAESTIRCYLADIELQSNQAENAEEHCSAGCSSRIGPQMPKPQGRALVVDGKTLTYILDRRSNLTKPFLKLTTACNSVLCCRATPLQKAYIVKVVKEELKMRTLAIGDGANDVSMIQTADVGIGISGQEGMQAVMAADFALSRFKYLERFLLVHGHWSYDRLSKMVLYFFYKNATFVFLIFWYQFYCGFSGSVMIDQMYLMLYNLLFTSLPPIAIGVYDQDAPYRLLRDNPYLYKRGRLGRAYRTYSFWMTMADSLYQSVVVFWLCKMAYEGTDVDIFEFGTATTTACMCVMLLHVSIETRSWTIIHAASIFCSIGAFFLYSLTYNTFCVNCFGLPSTYWTIQISMHRPQYWLVTLLACVVAVLPRLLFRVCQTMFAPDEVTKALLAERKSQRRGEKFLVSWSRSTSTSSIYRYS</sequence>
<reference evidence="17" key="1">
    <citation type="journal article" date="2013" name="Genome Biol.">
        <title>Draft genome of the mountain pine beetle, Dendroctonus ponderosae Hopkins, a major forest pest.</title>
        <authorList>
            <person name="Keeling C.I."/>
            <person name="Yuen M.M."/>
            <person name="Liao N.Y."/>
            <person name="Docking T.R."/>
            <person name="Chan S.K."/>
            <person name="Taylor G.A."/>
            <person name="Palmquist D.L."/>
            <person name="Jackman S.D."/>
            <person name="Nguyen A."/>
            <person name="Li M."/>
            <person name="Henderson H."/>
            <person name="Janes J.K."/>
            <person name="Zhao Y."/>
            <person name="Pandoh P."/>
            <person name="Moore R."/>
            <person name="Sperling F.A."/>
            <person name="Huber D.P."/>
            <person name="Birol I."/>
            <person name="Jones S.J."/>
            <person name="Bohlmann J."/>
        </authorList>
    </citation>
    <scope>NUCLEOTIDE SEQUENCE</scope>
</reference>
<protein>
    <recommendedName>
        <fullName evidence="15">Phospholipid-transporting ATPase</fullName>
        <ecNumber evidence="15">7.6.2.1</ecNumber>
    </recommendedName>
</protein>
<feature type="transmembrane region" description="Helical" evidence="15">
    <location>
        <begin position="1194"/>
        <end position="1213"/>
    </location>
</feature>
<dbReference type="GO" id="GO:0005886">
    <property type="term" value="C:plasma membrane"/>
    <property type="evidence" value="ECO:0007669"/>
    <property type="project" value="TreeGrafter"/>
</dbReference>
<evidence type="ECO:0000256" key="2">
    <source>
        <dbReference type="ARBA" id="ARBA00008109"/>
    </source>
</evidence>
<evidence type="ECO:0000256" key="9">
    <source>
        <dbReference type="ARBA" id="ARBA00022989"/>
    </source>
</evidence>
<feature type="binding site" evidence="14">
    <location>
        <position position="515"/>
    </location>
    <ligand>
        <name>Mg(2+)</name>
        <dbReference type="ChEBI" id="CHEBI:18420"/>
    </ligand>
</feature>
<feature type="binding site" evidence="14">
    <location>
        <position position="952"/>
    </location>
    <ligand>
        <name>Mg(2+)</name>
        <dbReference type="ChEBI" id="CHEBI:18420"/>
    </ligand>
</feature>
<dbReference type="NCBIfam" id="TIGR01494">
    <property type="entry name" value="ATPase_P-type"/>
    <property type="match status" value="1"/>
</dbReference>
<keyword evidence="7 14" id="KW-0460">Magnesium</keyword>
<keyword evidence="5 13" id="KW-0547">Nucleotide-binding</keyword>
<dbReference type="SFLD" id="SFLDG00002">
    <property type="entry name" value="C1.7:_P-type_atpase_like"/>
    <property type="match status" value="1"/>
</dbReference>
<dbReference type="GO" id="GO:0016887">
    <property type="term" value="F:ATP hydrolysis activity"/>
    <property type="evidence" value="ECO:0007669"/>
    <property type="project" value="InterPro"/>
</dbReference>
<feature type="transmembrane region" description="Helical" evidence="15">
    <location>
        <begin position="161"/>
        <end position="179"/>
    </location>
</feature>
<dbReference type="SUPFAM" id="SSF81653">
    <property type="entry name" value="Calcium ATPase, transduction domain A"/>
    <property type="match status" value="1"/>
</dbReference>
<organism evidence="17">
    <name type="scientific">Dendroctonus ponderosae</name>
    <name type="common">Mountain pine beetle</name>
    <dbReference type="NCBI Taxonomy" id="77166"/>
    <lineage>
        <taxon>Eukaryota</taxon>
        <taxon>Metazoa</taxon>
        <taxon>Ecdysozoa</taxon>
        <taxon>Arthropoda</taxon>
        <taxon>Hexapoda</taxon>
        <taxon>Insecta</taxon>
        <taxon>Pterygota</taxon>
        <taxon>Neoptera</taxon>
        <taxon>Endopterygota</taxon>
        <taxon>Coleoptera</taxon>
        <taxon>Polyphaga</taxon>
        <taxon>Cucujiformia</taxon>
        <taxon>Curculionidae</taxon>
        <taxon>Scolytinae</taxon>
        <taxon>Dendroctonus</taxon>
    </lineage>
</organism>
<dbReference type="PANTHER" id="PTHR24092:SF218">
    <property type="entry name" value="PHOSPHOLIPID-TRANSPORTING ATPASE"/>
    <property type="match status" value="1"/>
</dbReference>
<evidence type="ECO:0000256" key="15">
    <source>
        <dbReference type="RuleBase" id="RU362033"/>
    </source>
</evidence>
<keyword evidence="4 14" id="KW-0479">Metal-binding</keyword>
<dbReference type="OMA" id="IYADIDM"/>
<dbReference type="InterPro" id="IPR001757">
    <property type="entry name" value="P_typ_ATPase"/>
</dbReference>
<feature type="region of interest" description="Disordered" evidence="16">
    <location>
        <begin position="9"/>
        <end position="85"/>
    </location>
</feature>
<dbReference type="GO" id="GO:0000287">
    <property type="term" value="F:magnesium ion binding"/>
    <property type="evidence" value="ECO:0007669"/>
    <property type="project" value="UniProtKB-UniRule"/>
</dbReference>
<feature type="binding site" evidence="14">
    <location>
        <position position="517"/>
    </location>
    <ligand>
        <name>Mg(2+)</name>
        <dbReference type="ChEBI" id="CHEBI:18420"/>
    </ligand>
</feature>
<dbReference type="EC" id="7.6.2.1" evidence="15"/>
<evidence type="ECO:0000256" key="3">
    <source>
        <dbReference type="ARBA" id="ARBA00022692"/>
    </source>
</evidence>
<comment type="similarity">
    <text evidence="2 15">Belongs to the cation transport ATPase (P-type) (TC 3.A.3) family. Type IV subfamily.</text>
</comment>
<dbReference type="FunFam" id="2.70.150.10:FF:000054">
    <property type="entry name" value="Phospholipid-transporting ATPase"/>
    <property type="match status" value="1"/>
</dbReference>
<evidence type="ECO:0000256" key="6">
    <source>
        <dbReference type="ARBA" id="ARBA00022840"/>
    </source>
</evidence>
<dbReference type="GO" id="GO:0140326">
    <property type="term" value="F:ATPase-coupled intramembrane lipid transporter activity"/>
    <property type="evidence" value="ECO:0007669"/>
    <property type="project" value="UniProtKB-EC"/>
</dbReference>
<evidence type="ECO:0000256" key="10">
    <source>
        <dbReference type="ARBA" id="ARBA00023136"/>
    </source>
</evidence>
<keyword evidence="9 15" id="KW-1133">Transmembrane helix</keyword>
<dbReference type="InterPro" id="IPR023214">
    <property type="entry name" value="HAD_sf"/>
</dbReference>
<keyword evidence="10 15" id="KW-0472">Membrane</keyword>
<feature type="non-terminal residue" evidence="17">
    <location>
        <position position="1"/>
    </location>
</feature>
<comment type="cofactor">
    <cofactor evidence="14">
        <name>Mg(2+)</name>
        <dbReference type="ChEBI" id="CHEBI:18420"/>
    </cofactor>
</comment>
<feature type="active site" description="4-aspartylphosphate intermediate" evidence="12">
    <location>
        <position position="515"/>
    </location>
</feature>
<feature type="binding site" evidence="13">
    <location>
        <position position="814"/>
    </location>
    <ligand>
        <name>ATP</name>
        <dbReference type="ChEBI" id="CHEBI:30616"/>
    </ligand>
</feature>
<evidence type="ECO:0000256" key="13">
    <source>
        <dbReference type="PIRSR" id="PIRSR606539-2"/>
    </source>
</evidence>
<dbReference type="InterPro" id="IPR008250">
    <property type="entry name" value="ATPase_P-typ_transduc_dom_A_sf"/>
</dbReference>
<feature type="transmembrane region" description="Helical" evidence="15">
    <location>
        <begin position="1010"/>
        <end position="1030"/>
    </location>
</feature>
<feature type="binding site" evidence="13">
    <location>
        <position position="812"/>
    </location>
    <ligand>
        <name>ATP</name>
        <dbReference type="ChEBI" id="CHEBI:30616"/>
    </ligand>
</feature>
<dbReference type="InterPro" id="IPR018303">
    <property type="entry name" value="ATPase_P-typ_P_site"/>
</dbReference>
<evidence type="ECO:0000256" key="8">
    <source>
        <dbReference type="ARBA" id="ARBA00022967"/>
    </source>
</evidence>
<comment type="catalytic activity">
    <reaction evidence="11 15">
        <text>ATP + H2O + phospholipidSide 1 = ADP + phosphate + phospholipidSide 2.</text>
        <dbReference type="EC" id="7.6.2.1"/>
    </reaction>
</comment>
<feature type="binding site" evidence="13">
    <location>
        <position position="813"/>
    </location>
    <ligand>
        <name>ATP</name>
        <dbReference type="ChEBI" id="CHEBI:30616"/>
    </ligand>
</feature>
<evidence type="ECO:0000256" key="16">
    <source>
        <dbReference type="SAM" id="MobiDB-lite"/>
    </source>
</evidence>
<dbReference type="InterPro" id="IPR023298">
    <property type="entry name" value="ATPase_P-typ_TM_dom_sf"/>
</dbReference>
<feature type="binding site" evidence="13">
    <location>
        <position position="517"/>
    </location>
    <ligand>
        <name>ATP</name>
        <dbReference type="ChEBI" id="CHEBI:30616"/>
    </ligand>
</feature>
<dbReference type="Pfam" id="PF16209">
    <property type="entry name" value="PhoLip_ATPase_N"/>
    <property type="match status" value="1"/>
</dbReference>
<feature type="binding site" evidence="13">
    <location>
        <position position="932"/>
    </location>
    <ligand>
        <name>ATP</name>
        <dbReference type="ChEBI" id="CHEBI:30616"/>
    </ligand>
</feature>
<dbReference type="SUPFAM" id="SSF56784">
    <property type="entry name" value="HAD-like"/>
    <property type="match status" value="1"/>
</dbReference>
<evidence type="ECO:0000256" key="1">
    <source>
        <dbReference type="ARBA" id="ARBA00004141"/>
    </source>
</evidence>
<evidence type="ECO:0000256" key="7">
    <source>
        <dbReference type="ARBA" id="ARBA00022842"/>
    </source>
</evidence>
<feature type="transmembrane region" description="Helical" evidence="15">
    <location>
        <begin position="1121"/>
        <end position="1140"/>
    </location>
</feature>
<dbReference type="PROSITE" id="PS00154">
    <property type="entry name" value="ATPASE_E1_E2"/>
    <property type="match status" value="1"/>
</dbReference>
<feature type="binding site" evidence="13">
    <location>
        <position position="516"/>
    </location>
    <ligand>
        <name>ATP</name>
        <dbReference type="ChEBI" id="CHEBI:30616"/>
    </ligand>
</feature>
<dbReference type="InterPro" id="IPR032630">
    <property type="entry name" value="P_typ_ATPase_c"/>
</dbReference>
<evidence type="ECO:0000313" key="17">
    <source>
        <dbReference type="EMBL" id="ENN78918.1"/>
    </source>
</evidence>
<feature type="transmembrane region" description="Helical" evidence="15">
    <location>
        <begin position="447"/>
        <end position="469"/>
    </location>
</feature>
<dbReference type="NCBIfam" id="TIGR01652">
    <property type="entry name" value="ATPase-Plipid"/>
    <property type="match status" value="1"/>
</dbReference>
<accession>N6TLQ4</accession>
<feature type="binding site" evidence="13">
    <location>
        <position position="515"/>
    </location>
    <ligand>
        <name>ATP</name>
        <dbReference type="ChEBI" id="CHEBI:30616"/>
    </ligand>
</feature>
<dbReference type="OrthoDB" id="377733at2759"/>
<feature type="transmembrane region" description="Helical" evidence="15">
    <location>
        <begin position="1042"/>
        <end position="1062"/>
    </location>
</feature>
<dbReference type="InterPro" id="IPR023299">
    <property type="entry name" value="ATPase_P-typ_cyto_dom_N"/>
</dbReference>
<dbReference type="Gene3D" id="1.20.1110.10">
    <property type="entry name" value="Calcium-transporting ATPase, transmembrane domain"/>
    <property type="match status" value="1"/>
</dbReference>
<dbReference type="SFLD" id="SFLDS00003">
    <property type="entry name" value="Haloacid_Dehalogenase"/>
    <property type="match status" value="1"/>
</dbReference>
<dbReference type="Gene3D" id="3.40.1110.10">
    <property type="entry name" value="Calcium-transporting ATPase, cytoplasmic domain N"/>
    <property type="match status" value="1"/>
</dbReference>
<feature type="binding site" evidence="13">
    <location>
        <position position="955"/>
    </location>
    <ligand>
        <name>ATP</name>
        <dbReference type="ChEBI" id="CHEBI:30616"/>
    </ligand>
</feature>
<dbReference type="FunFam" id="3.40.50.1000:FF:000130">
    <property type="entry name" value="Phospholipid-transporting ATPase"/>
    <property type="match status" value="1"/>
</dbReference>
<feature type="region of interest" description="Disordered" evidence="16">
    <location>
        <begin position="631"/>
        <end position="651"/>
    </location>
</feature>
<dbReference type="Pfam" id="PF16212">
    <property type="entry name" value="PhoLip_ATPase_C"/>
    <property type="match status" value="1"/>
</dbReference>
<dbReference type="Gene3D" id="3.40.50.1000">
    <property type="entry name" value="HAD superfamily/HAD-like"/>
    <property type="match status" value="2"/>
</dbReference>
<evidence type="ECO:0000256" key="11">
    <source>
        <dbReference type="ARBA" id="ARBA00034036"/>
    </source>
</evidence>
<comment type="subcellular location">
    <subcellularLocation>
        <location evidence="1 15">Membrane</location>
        <topology evidence="1 15">Multi-pass membrane protein</topology>
    </subcellularLocation>
</comment>
<feature type="transmembrane region" description="Helical" evidence="15">
    <location>
        <begin position="1147"/>
        <end position="1165"/>
    </location>
</feature>
<feature type="transmembrane region" description="Helical" evidence="15">
    <location>
        <begin position="185"/>
        <end position="203"/>
    </location>
</feature>
<keyword evidence="3 15" id="KW-0812">Transmembrane</keyword>
<feature type="binding site" evidence="13">
    <location>
        <position position="956"/>
    </location>
    <ligand>
        <name>ATP</name>
        <dbReference type="ChEBI" id="CHEBI:30616"/>
    </ligand>
</feature>
<dbReference type="AlphaFoldDB" id="N6TLQ4"/>
<gene>
    <name evidence="17" type="ORF">YQE_04631</name>
</gene>
<evidence type="ECO:0000256" key="4">
    <source>
        <dbReference type="ARBA" id="ARBA00022723"/>
    </source>
</evidence>
<dbReference type="SFLD" id="SFLDF00027">
    <property type="entry name" value="p-type_atpase"/>
    <property type="match status" value="1"/>
</dbReference>
<dbReference type="EMBL" id="KB740794">
    <property type="protein sequence ID" value="ENN78918.1"/>
    <property type="molecule type" value="Genomic_DNA"/>
</dbReference>
<feature type="binding site" evidence="14">
    <location>
        <position position="956"/>
    </location>
    <ligand>
        <name>Mg(2+)</name>
        <dbReference type="ChEBI" id="CHEBI:18420"/>
    </ligand>
</feature>
<feature type="transmembrane region" description="Helical" evidence="15">
    <location>
        <begin position="405"/>
        <end position="427"/>
    </location>
</feature>
<dbReference type="GO" id="GO:0045332">
    <property type="term" value="P:phospholipid translocation"/>
    <property type="evidence" value="ECO:0007669"/>
    <property type="project" value="TreeGrafter"/>
</dbReference>
<dbReference type="InterPro" id="IPR006539">
    <property type="entry name" value="P-type_ATPase_IV"/>
</dbReference>
<feature type="compositionally biased region" description="Polar residues" evidence="16">
    <location>
        <begin position="62"/>
        <end position="84"/>
    </location>
</feature>
<evidence type="ECO:0000256" key="14">
    <source>
        <dbReference type="PIRSR" id="PIRSR606539-3"/>
    </source>
</evidence>
<dbReference type="InterPro" id="IPR036412">
    <property type="entry name" value="HAD-like_sf"/>
</dbReference>
<dbReference type="PANTHER" id="PTHR24092">
    <property type="entry name" value="PROBABLE PHOSPHOLIPID-TRANSPORTING ATPASE"/>
    <property type="match status" value="1"/>
</dbReference>
<evidence type="ECO:0000256" key="12">
    <source>
        <dbReference type="PIRSR" id="PIRSR606539-1"/>
    </source>
</evidence>
<feature type="binding site" evidence="13">
    <location>
        <position position="926"/>
    </location>
    <ligand>
        <name>ATP</name>
        <dbReference type="ChEBI" id="CHEBI:30616"/>
    </ligand>
</feature>
<keyword evidence="8 15" id="KW-1278">Translocase</keyword>
<dbReference type="GO" id="GO:0005524">
    <property type="term" value="F:ATP binding"/>
    <property type="evidence" value="ECO:0007669"/>
    <property type="project" value="UniProtKB-UniRule"/>
</dbReference>
<dbReference type="InterPro" id="IPR044492">
    <property type="entry name" value="P_typ_ATPase_HD_dom"/>
</dbReference>
<feature type="transmembrane region" description="Helical" evidence="15">
    <location>
        <begin position="1090"/>
        <end position="1109"/>
    </location>
</feature>
<dbReference type="HOGENOM" id="CLU_000846_3_4_1"/>
<dbReference type="InterPro" id="IPR032631">
    <property type="entry name" value="P-type_ATPase_N"/>
</dbReference>
<dbReference type="FunFam" id="3.40.50.1000:FF:000001">
    <property type="entry name" value="Phospholipid-transporting ATPase IC"/>
    <property type="match status" value="1"/>
</dbReference>
<dbReference type="SUPFAM" id="SSF81665">
    <property type="entry name" value="Calcium ATPase, transmembrane domain M"/>
    <property type="match status" value="1"/>
</dbReference>